<reference evidence="10" key="2">
    <citation type="submission" date="2020-09" db="EMBL/GenBank/DDBJ databases">
        <authorList>
            <person name="Sun Q."/>
            <person name="Zhou Y."/>
        </authorList>
    </citation>
    <scope>NUCLEOTIDE SEQUENCE</scope>
    <source>
        <strain evidence="10">CGMCC 1.15425</strain>
    </source>
</reference>
<feature type="binding site" evidence="5 7">
    <location>
        <begin position="140"/>
        <end position="141"/>
    </location>
    <ligand>
        <name>FMN</name>
        <dbReference type="ChEBI" id="CHEBI:58210"/>
    </ligand>
</feature>
<dbReference type="GO" id="GO:0004733">
    <property type="term" value="F:pyridoxamine phosphate oxidase activity"/>
    <property type="evidence" value="ECO:0007669"/>
    <property type="project" value="UniProtKB-UniRule"/>
</dbReference>
<evidence type="ECO:0000256" key="1">
    <source>
        <dbReference type="ARBA" id="ARBA00007301"/>
    </source>
</evidence>
<keyword evidence="2 5" id="KW-0285">Flavoprotein</keyword>
<feature type="binding site" evidence="5 7">
    <location>
        <begin position="61"/>
        <end position="66"/>
    </location>
    <ligand>
        <name>FMN</name>
        <dbReference type="ChEBI" id="CHEBI:58210"/>
    </ligand>
</feature>
<comment type="cofactor">
    <cofactor evidence="5 7">
        <name>FMN</name>
        <dbReference type="ChEBI" id="CHEBI:58210"/>
    </cofactor>
    <text evidence="5 7">Binds 1 FMN per subunit.</text>
</comment>
<keyword evidence="4 5" id="KW-0560">Oxidoreductase</keyword>
<dbReference type="InterPro" id="IPR012349">
    <property type="entry name" value="Split_barrel_FMN-bd"/>
</dbReference>
<evidence type="ECO:0000256" key="7">
    <source>
        <dbReference type="PIRSR" id="PIRSR000190-2"/>
    </source>
</evidence>
<evidence type="ECO:0000256" key="6">
    <source>
        <dbReference type="PIRSR" id="PIRSR000190-1"/>
    </source>
</evidence>
<feature type="binding site" evidence="5 7">
    <location>
        <position position="82"/>
    </location>
    <ligand>
        <name>FMN</name>
        <dbReference type="ChEBI" id="CHEBI:58210"/>
    </ligand>
</feature>
<organism evidence="10 11">
    <name type="scientific">Pseudohongiella nitratireducens</name>
    <dbReference type="NCBI Taxonomy" id="1768907"/>
    <lineage>
        <taxon>Bacteria</taxon>
        <taxon>Pseudomonadati</taxon>
        <taxon>Pseudomonadota</taxon>
        <taxon>Gammaproteobacteria</taxon>
        <taxon>Pseudomonadales</taxon>
        <taxon>Pseudohongiellaceae</taxon>
        <taxon>Pseudohongiella</taxon>
    </lineage>
</organism>
<dbReference type="AlphaFoldDB" id="A0A917GQM2"/>
<feature type="binding site" evidence="5 6">
    <location>
        <position position="123"/>
    </location>
    <ligand>
        <name>substrate</name>
    </ligand>
</feature>
<comment type="similarity">
    <text evidence="1 5">Belongs to the pyridoxamine 5'-phosphate oxidase family.</text>
</comment>
<protein>
    <recommendedName>
        <fullName evidence="5">Pyridoxine/pyridoxamine 5'-phosphate oxidase</fullName>
        <ecNumber evidence="5">1.4.3.5</ecNumber>
    </recommendedName>
    <alternativeName>
        <fullName evidence="5">PNP/PMP oxidase</fullName>
        <shortName evidence="5">PNPOx</shortName>
    </alternativeName>
    <alternativeName>
        <fullName evidence="5">Pyridoxal 5'-phosphate synthase</fullName>
    </alternativeName>
</protein>
<dbReference type="InterPro" id="IPR000659">
    <property type="entry name" value="Pyridox_Oxase"/>
</dbReference>
<feature type="binding site" evidence="5 6">
    <location>
        <position position="131"/>
    </location>
    <ligand>
        <name>substrate</name>
    </ligand>
</feature>
<feature type="binding site" evidence="5 6">
    <location>
        <begin position="191"/>
        <end position="193"/>
    </location>
    <ligand>
        <name>substrate</name>
    </ligand>
</feature>
<comment type="catalytic activity">
    <reaction evidence="5">
        <text>pyridoxamine 5'-phosphate + O2 + H2O = pyridoxal 5'-phosphate + H2O2 + NH4(+)</text>
        <dbReference type="Rhea" id="RHEA:15817"/>
        <dbReference type="ChEBI" id="CHEBI:15377"/>
        <dbReference type="ChEBI" id="CHEBI:15379"/>
        <dbReference type="ChEBI" id="CHEBI:16240"/>
        <dbReference type="ChEBI" id="CHEBI:28938"/>
        <dbReference type="ChEBI" id="CHEBI:58451"/>
        <dbReference type="ChEBI" id="CHEBI:597326"/>
        <dbReference type="EC" id="1.4.3.5"/>
    </reaction>
</comment>
<dbReference type="InterPro" id="IPR019576">
    <property type="entry name" value="Pyridoxamine_oxidase_dimer_C"/>
</dbReference>
<dbReference type="GO" id="GO:0008615">
    <property type="term" value="P:pyridoxine biosynthetic process"/>
    <property type="evidence" value="ECO:0007669"/>
    <property type="project" value="UniProtKB-UniRule"/>
</dbReference>
<comment type="subunit">
    <text evidence="5">Homodimer.</text>
</comment>
<keyword evidence="5" id="KW-0664">Pyridoxine biosynthesis</keyword>
<feature type="binding site" evidence="5 7">
    <location>
        <position position="195"/>
    </location>
    <ligand>
        <name>FMN</name>
        <dbReference type="ChEBI" id="CHEBI:58210"/>
    </ligand>
</feature>
<dbReference type="Pfam" id="PF01243">
    <property type="entry name" value="PNPOx_N"/>
    <property type="match status" value="1"/>
</dbReference>
<comment type="pathway">
    <text evidence="5">Cofactor metabolism; pyridoxal 5'-phosphate salvage; pyridoxal 5'-phosphate from pyridoxine 5'-phosphate: step 1/1.</text>
</comment>
<feature type="binding site" evidence="5 7">
    <location>
        <position position="185"/>
    </location>
    <ligand>
        <name>FMN</name>
        <dbReference type="ChEBI" id="CHEBI:58210"/>
    </ligand>
</feature>
<feature type="binding site" evidence="6">
    <location>
        <begin position="8"/>
        <end position="11"/>
    </location>
    <ligand>
        <name>substrate</name>
    </ligand>
</feature>
<proteinExistence type="inferred from homology"/>
<evidence type="ECO:0000256" key="2">
    <source>
        <dbReference type="ARBA" id="ARBA00022630"/>
    </source>
</evidence>
<feature type="binding site" evidence="5 7">
    <location>
        <begin position="76"/>
        <end position="77"/>
    </location>
    <ligand>
        <name>FMN</name>
        <dbReference type="ChEBI" id="CHEBI:58210"/>
    </ligand>
</feature>
<sequence length="213" mass="24519">MMDLQSIRREYLQGHLRRSELNPDPLQQFSLWLEQAIDMQLEDPTAMVVATVGASGQPSQRIVLLKSVDERGFIFYTNYESRKARELDDNPKVSLHFPWTRIERQVLVGGIVEKIEPTVSASYFQSRPRESQLGAWASQQSRKVASRDALMEQFTQAQGKFDGQEIPAPAFWGGYRVVPTEMEFWQGGAHRMHDRFHYTLDAHGLWQIARLAP</sequence>
<evidence type="ECO:0000256" key="5">
    <source>
        <dbReference type="HAMAP-Rule" id="MF_01629"/>
    </source>
</evidence>
<dbReference type="Pfam" id="PF10590">
    <property type="entry name" value="PNP_phzG_C"/>
    <property type="match status" value="1"/>
</dbReference>
<evidence type="ECO:0000313" key="10">
    <source>
        <dbReference type="EMBL" id="GGG53942.1"/>
    </source>
</evidence>
<evidence type="ECO:0000313" key="11">
    <source>
        <dbReference type="Proteomes" id="UP000627715"/>
    </source>
</evidence>
<dbReference type="GO" id="GO:0010181">
    <property type="term" value="F:FMN binding"/>
    <property type="evidence" value="ECO:0007669"/>
    <property type="project" value="UniProtKB-UniRule"/>
</dbReference>
<dbReference type="NCBIfam" id="TIGR00558">
    <property type="entry name" value="pdxH"/>
    <property type="match status" value="1"/>
</dbReference>
<feature type="binding site" evidence="5 6">
    <location>
        <position position="127"/>
    </location>
    <ligand>
        <name>substrate</name>
    </ligand>
</feature>
<dbReference type="SUPFAM" id="SSF50475">
    <property type="entry name" value="FMN-binding split barrel"/>
    <property type="match status" value="1"/>
</dbReference>
<dbReference type="NCBIfam" id="NF004231">
    <property type="entry name" value="PRK05679.1"/>
    <property type="match status" value="1"/>
</dbReference>
<dbReference type="PIRSF" id="PIRSF000190">
    <property type="entry name" value="Pyd_amn-ph_oxd"/>
    <property type="match status" value="1"/>
</dbReference>
<dbReference type="RefSeq" id="WP_317621771.1">
    <property type="nucleotide sequence ID" value="NZ_BMIY01000003.1"/>
</dbReference>
<evidence type="ECO:0000256" key="3">
    <source>
        <dbReference type="ARBA" id="ARBA00022643"/>
    </source>
</evidence>
<dbReference type="PROSITE" id="PS01064">
    <property type="entry name" value="PYRIDOX_OXIDASE"/>
    <property type="match status" value="1"/>
</dbReference>
<feature type="binding site" evidence="5 7">
    <location>
        <position position="83"/>
    </location>
    <ligand>
        <name>FMN</name>
        <dbReference type="ChEBI" id="CHEBI:58210"/>
    </ligand>
</feature>
<evidence type="ECO:0000259" key="9">
    <source>
        <dbReference type="Pfam" id="PF10590"/>
    </source>
</evidence>
<feature type="domain" description="Pyridoxine 5'-phosphate oxidase dimerisation C-terminal" evidence="9">
    <location>
        <begin position="172"/>
        <end position="213"/>
    </location>
</feature>
<dbReference type="InterPro" id="IPR019740">
    <property type="entry name" value="Pyridox_Oxase_CS"/>
</dbReference>
<evidence type="ECO:0000259" key="8">
    <source>
        <dbReference type="Pfam" id="PF01243"/>
    </source>
</evidence>
<dbReference type="PANTHER" id="PTHR10851:SF0">
    <property type="entry name" value="PYRIDOXINE-5'-PHOSPHATE OXIDASE"/>
    <property type="match status" value="1"/>
</dbReference>
<comment type="function">
    <text evidence="5">Catalyzes the oxidation of either pyridoxine 5'-phosphate (PNP) or pyridoxamine 5'-phosphate (PMP) into pyridoxal 5'-phosphate (PLP).</text>
</comment>
<keyword evidence="3 5" id="KW-0288">FMN</keyword>
<comment type="caution">
    <text evidence="10">The sequence shown here is derived from an EMBL/GenBank/DDBJ whole genome shotgun (WGS) entry which is preliminary data.</text>
</comment>
<comment type="catalytic activity">
    <reaction evidence="5">
        <text>pyridoxine 5'-phosphate + O2 = pyridoxal 5'-phosphate + H2O2</text>
        <dbReference type="Rhea" id="RHEA:15149"/>
        <dbReference type="ChEBI" id="CHEBI:15379"/>
        <dbReference type="ChEBI" id="CHEBI:16240"/>
        <dbReference type="ChEBI" id="CHEBI:58589"/>
        <dbReference type="ChEBI" id="CHEBI:597326"/>
        <dbReference type="EC" id="1.4.3.5"/>
    </reaction>
</comment>
<feature type="domain" description="Pyridoxamine 5'-phosphate oxidase N-terminal" evidence="8">
    <location>
        <begin position="33"/>
        <end position="155"/>
    </location>
</feature>
<dbReference type="Proteomes" id="UP000627715">
    <property type="component" value="Unassembled WGS sequence"/>
</dbReference>
<keyword evidence="11" id="KW-1185">Reference proteome</keyword>
<feature type="binding site" evidence="5 7">
    <location>
        <position position="105"/>
    </location>
    <ligand>
        <name>FMN</name>
        <dbReference type="ChEBI" id="CHEBI:58210"/>
    </ligand>
</feature>
<dbReference type="PANTHER" id="PTHR10851">
    <property type="entry name" value="PYRIDOXINE-5-PHOSPHATE OXIDASE"/>
    <property type="match status" value="1"/>
</dbReference>
<accession>A0A917GQM2</accession>
<feature type="binding site" evidence="5 6">
    <location>
        <position position="66"/>
    </location>
    <ligand>
        <name>substrate</name>
    </ligand>
</feature>
<dbReference type="InterPro" id="IPR011576">
    <property type="entry name" value="Pyridox_Oxase_N"/>
</dbReference>
<gene>
    <name evidence="5 10" type="primary">pdxH</name>
    <name evidence="10" type="ORF">GCM10011403_08890</name>
</gene>
<comment type="pathway">
    <text evidence="5">Cofactor metabolism; pyridoxal 5'-phosphate salvage; pyridoxal 5'-phosphate from pyridoxamine 5'-phosphate: step 1/1.</text>
</comment>
<dbReference type="HAMAP" id="MF_01629">
    <property type="entry name" value="PdxH"/>
    <property type="match status" value="1"/>
</dbReference>
<reference evidence="10" key="1">
    <citation type="journal article" date="2014" name="Int. J. Syst. Evol. Microbiol.">
        <title>Complete genome sequence of Corynebacterium casei LMG S-19264T (=DSM 44701T), isolated from a smear-ripened cheese.</title>
        <authorList>
            <consortium name="US DOE Joint Genome Institute (JGI-PGF)"/>
            <person name="Walter F."/>
            <person name="Albersmeier A."/>
            <person name="Kalinowski J."/>
            <person name="Ruckert C."/>
        </authorList>
    </citation>
    <scope>NUCLEOTIDE SEQUENCE</scope>
    <source>
        <strain evidence="10">CGMCC 1.15425</strain>
    </source>
</reference>
<evidence type="ECO:0000256" key="4">
    <source>
        <dbReference type="ARBA" id="ARBA00023002"/>
    </source>
</evidence>
<dbReference type="Gene3D" id="2.30.110.10">
    <property type="entry name" value="Electron Transport, Fmn-binding Protein, Chain A"/>
    <property type="match status" value="1"/>
</dbReference>
<name>A0A917GQM2_9GAMM</name>
<dbReference type="EMBL" id="BMIY01000003">
    <property type="protein sequence ID" value="GGG53942.1"/>
    <property type="molecule type" value="Genomic_DNA"/>
</dbReference>
<dbReference type="EC" id="1.4.3.5" evidence="5"/>